<comment type="caution">
    <text evidence="1">The sequence shown here is derived from an EMBL/GenBank/DDBJ whole genome shotgun (WGS) entry which is preliminary data.</text>
</comment>
<accession>A0A0C2CVR0</accession>
<dbReference type="EMBL" id="JMCC02000059">
    <property type="protein sequence ID" value="KIG15161.1"/>
    <property type="molecule type" value="Genomic_DNA"/>
</dbReference>
<organism evidence="1 2">
    <name type="scientific">Enhygromyxa salina</name>
    <dbReference type="NCBI Taxonomy" id="215803"/>
    <lineage>
        <taxon>Bacteria</taxon>
        <taxon>Pseudomonadati</taxon>
        <taxon>Myxococcota</taxon>
        <taxon>Polyangia</taxon>
        <taxon>Nannocystales</taxon>
        <taxon>Nannocystaceae</taxon>
        <taxon>Enhygromyxa</taxon>
    </lineage>
</organism>
<gene>
    <name evidence="1" type="ORF">DB30_05861</name>
</gene>
<name>A0A0C2CVR0_9BACT</name>
<reference evidence="1 2" key="1">
    <citation type="submission" date="2014-12" db="EMBL/GenBank/DDBJ databases">
        <title>Genome assembly of Enhygromyxa salina DSM 15201.</title>
        <authorList>
            <person name="Sharma G."/>
            <person name="Subramanian S."/>
        </authorList>
    </citation>
    <scope>NUCLEOTIDE SEQUENCE [LARGE SCALE GENOMIC DNA]</scope>
    <source>
        <strain evidence="1 2">DSM 15201</strain>
    </source>
</reference>
<protein>
    <submittedName>
        <fullName evidence="1">Uncharacterized protein</fullName>
    </submittedName>
</protein>
<proteinExistence type="predicted"/>
<sequence>MKEQLQPTTLAALAARPVRHQTDQPGRTHVQMTVSLPISSHPGGL</sequence>
<evidence type="ECO:0000313" key="2">
    <source>
        <dbReference type="Proteomes" id="UP000031599"/>
    </source>
</evidence>
<dbReference type="Proteomes" id="UP000031599">
    <property type="component" value="Unassembled WGS sequence"/>
</dbReference>
<dbReference type="AlphaFoldDB" id="A0A0C2CVR0"/>
<evidence type="ECO:0000313" key="1">
    <source>
        <dbReference type="EMBL" id="KIG15161.1"/>
    </source>
</evidence>